<dbReference type="InterPro" id="IPR014710">
    <property type="entry name" value="RmlC-like_jellyroll"/>
</dbReference>
<accession>A0A7J0EPW8</accession>
<dbReference type="Proteomes" id="UP000585474">
    <property type="component" value="Unassembled WGS sequence"/>
</dbReference>
<gene>
    <name evidence="2" type="ORF">Acr_06g0004650</name>
</gene>
<name>A0A7J0EPW8_9ERIC</name>
<proteinExistence type="predicted"/>
<dbReference type="SMART" id="SM00835">
    <property type="entry name" value="Cupin_1"/>
    <property type="match status" value="2"/>
</dbReference>
<dbReference type="PANTHER" id="PTHR31189">
    <property type="entry name" value="OS03G0336100 PROTEIN-RELATED"/>
    <property type="match status" value="1"/>
</dbReference>
<evidence type="ECO:0000313" key="2">
    <source>
        <dbReference type="EMBL" id="GFY88525.1"/>
    </source>
</evidence>
<dbReference type="InterPro" id="IPR006045">
    <property type="entry name" value="Cupin_1"/>
</dbReference>
<evidence type="ECO:0000313" key="3">
    <source>
        <dbReference type="Proteomes" id="UP000585474"/>
    </source>
</evidence>
<dbReference type="CDD" id="cd02243">
    <property type="entry name" value="cupin_11S_legumin_C"/>
    <property type="match status" value="1"/>
</dbReference>
<organism evidence="2 3">
    <name type="scientific">Actinidia rufa</name>
    <dbReference type="NCBI Taxonomy" id="165716"/>
    <lineage>
        <taxon>Eukaryota</taxon>
        <taxon>Viridiplantae</taxon>
        <taxon>Streptophyta</taxon>
        <taxon>Embryophyta</taxon>
        <taxon>Tracheophyta</taxon>
        <taxon>Spermatophyta</taxon>
        <taxon>Magnoliopsida</taxon>
        <taxon>eudicotyledons</taxon>
        <taxon>Gunneridae</taxon>
        <taxon>Pentapetalae</taxon>
        <taxon>asterids</taxon>
        <taxon>Ericales</taxon>
        <taxon>Actinidiaceae</taxon>
        <taxon>Actinidia</taxon>
    </lineage>
</organism>
<keyword evidence="3" id="KW-1185">Reference proteome</keyword>
<dbReference type="OrthoDB" id="735591at2759"/>
<feature type="domain" description="Cupin type-1" evidence="1">
    <location>
        <begin position="169"/>
        <end position="305"/>
    </location>
</feature>
<dbReference type="Pfam" id="PF00190">
    <property type="entry name" value="Cupin_1"/>
    <property type="match status" value="2"/>
</dbReference>
<dbReference type="CDD" id="cd02242">
    <property type="entry name" value="cupin_11S_legumin_N"/>
    <property type="match status" value="1"/>
</dbReference>
<protein>
    <recommendedName>
        <fullName evidence="1">Cupin type-1 domain-containing protein</fullName>
    </recommendedName>
</protein>
<dbReference type="AlphaFoldDB" id="A0A7J0EPW8"/>
<comment type="caution">
    <text evidence="2">The sequence shown here is derived from an EMBL/GenBank/DDBJ whole genome shotgun (WGS) entry which is preliminary data.</text>
</comment>
<sequence length="322" mass="34768">MRTQVADKKVFEGDGGSYWSWSSSKFPLLSEAKVGAGRLLLHPRGFALPHYADSSKIGYVEWYSPTHQKKKMVTIKQGDAIPVCMGVVSWWFNGGDSDLVIIFIGETSKAHVPGEFTYFLLTGTMGVLKGFSTEFITRAYNLNKEEASKLVTSQTGALIIKLEEGISIPQVCKGTPGNENELLDKRVGLSATLVKLKANEVSSPIYVADSGVRVTYVVKGSGRVQIVGINGERVLDAEVKAGDLFVVPRFFVAMEAAGGEGMECFSVITSPQPVFGQLNGNTSVWKALSPAILQNSLGVDSEFAELFTSHNTNGTIGFLPTN</sequence>
<dbReference type="EMBL" id="BJWL01000006">
    <property type="protein sequence ID" value="GFY88525.1"/>
    <property type="molecule type" value="Genomic_DNA"/>
</dbReference>
<dbReference type="InterPro" id="IPR050253">
    <property type="entry name" value="Seed_Storage-Functional"/>
</dbReference>
<dbReference type="SUPFAM" id="SSF51182">
    <property type="entry name" value="RmlC-like cupins"/>
    <property type="match status" value="1"/>
</dbReference>
<reference evidence="2 3" key="1">
    <citation type="submission" date="2019-07" db="EMBL/GenBank/DDBJ databases">
        <title>De Novo Assembly of kiwifruit Actinidia rufa.</title>
        <authorList>
            <person name="Sugita-Konishi S."/>
            <person name="Sato K."/>
            <person name="Mori E."/>
            <person name="Abe Y."/>
            <person name="Kisaki G."/>
            <person name="Hamano K."/>
            <person name="Suezawa K."/>
            <person name="Otani M."/>
            <person name="Fukuda T."/>
            <person name="Manabe T."/>
            <person name="Gomi K."/>
            <person name="Tabuchi M."/>
            <person name="Akimitsu K."/>
            <person name="Kataoka I."/>
        </authorList>
    </citation>
    <scope>NUCLEOTIDE SEQUENCE [LARGE SCALE GENOMIC DNA]</scope>
    <source>
        <strain evidence="3">cv. Fuchu</strain>
    </source>
</reference>
<dbReference type="InterPro" id="IPR011051">
    <property type="entry name" value="RmlC_Cupin_sf"/>
</dbReference>
<evidence type="ECO:0000259" key="1">
    <source>
        <dbReference type="SMART" id="SM00835"/>
    </source>
</evidence>
<feature type="domain" description="Cupin type-1" evidence="1">
    <location>
        <begin position="3"/>
        <end position="148"/>
    </location>
</feature>
<dbReference type="PANTHER" id="PTHR31189:SF45">
    <property type="entry name" value="OS09G0552500 PROTEIN"/>
    <property type="match status" value="1"/>
</dbReference>
<dbReference type="Gene3D" id="2.60.120.10">
    <property type="entry name" value="Jelly Rolls"/>
    <property type="match status" value="2"/>
</dbReference>